<dbReference type="InterPro" id="IPR003593">
    <property type="entry name" value="AAA+_ATPase"/>
</dbReference>
<keyword evidence="3" id="KW-1185">Reference proteome</keyword>
<accession>A0ABN2NK38</accession>
<evidence type="ECO:0000313" key="3">
    <source>
        <dbReference type="Proteomes" id="UP001501094"/>
    </source>
</evidence>
<dbReference type="EMBL" id="BAAANL010000007">
    <property type="protein sequence ID" value="GAA1871990.1"/>
    <property type="molecule type" value="Genomic_DNA"/>
</dbReference>
<protein>
    <submittedName>
        <fullName evidence="2">DUF2075 domain-containing protein</fullName>
    </submittedName>
</protein>
<comment type="caution">
    <text evidence="2">The sequence shown here is derived from an EMBL/GenBank/DDBJ whole genome shotgun (WGS) entry which is preliminary data.</text>
</comment>
<dbReference type="SMART" id="SM00382">
    <property type="entry name" value="AAA"/>
    <property type="match status" value="1"/>
</dbReference>
<organism evidence="2 3">
    <name type="scientific">Myceligenerans crystallogenes</name>
    <dbReference type="NCBI Taxonomy" id="316335"/>
    <lineage>
        <taxon>Bacteria</taxon>
        <taxon>Bacillati</taxon>
        <taxon>Actinomycetota</taxon>
        <taxon>Actinomycetes</taxon>
        <taxon>Micrococcales</taxon>
        <taxon>Promicromonosporaceae</taxon>
        <taxon>Myceligenerans</taxon>
    </lineage>
</organism>
<dbReference type="Proteomes" id="UP001501094">
    <property type="component" value="Unassembled WGS sequence"/>
</dbReference>
<sequence>MPALARDLQDAGLDGVEVILEHRLPLTSKRADVVLAGVHPVTGRPSYVIVELKQWSSAGWFEKSDTLVDVDGARYQSLHPSHQVAGYVRYLRDFIATLAEAPDQVQGVAYLHNATDHGVQDLLSETALSEAPLFTGERRAGFVEWLQTLLSPVESGARSADLLLGSPVRPSKQLMDLAAQEVRDREQFVLLDEQKVARDLVMLAVNNAHQADHKEVVLVTGGPGSGKSVIALSLLGDLARSGHSVVHATGSRSFTITLRKIAGKGSSRTQQLFKYFNNFMDARRNGLDVLILDEAHRIRETSALRWTPKKIREKARPQIEELLDAARVPVFLLDQHQVVRPGELGTPNDIRAAAAARGFTVREVNLSAQFRSGGSEAYIQWVQRLLGLRADGPTPWEGDENFEVDVAESPEELEARLQAKRKKGYGARITAGYAWPWSDPREDGSLVPDVKIGTWARPWNLRGDRAMGGAPPSALWATDPAGFGQVGCVYTAQGFEYDWNGVIIADDLVWRQAADAGRGGWIARRENSRDPVFTKKTPPEDVDRLIRNTYKVLLTRGMVGTLIYSTDPETQEMLRSVVRPGYRSAISRDTTHV</sequence>
<dbReference type="Gene3D" id="3.40.50.300">
    <property type="entry name" value="P-loop containing nucleotide triphosphate hydrolases"/>
    <property type="match status" value="1"/>
</dbReference>
<evidence type="ECO:0000313" key="2">
    <source>
        <dbReference type="EMBL" id="GAA1871990.1"/>
    </source>
</evidence>
<evidence type="ECO:0000259" key="1">
    <source>
        <dbReference type="SMART" id="SM00382"/>
    </source>
</evidence>
<name>A0ABN2NK38_9MICO</name>
<dbReference type="SUPFAM" id="SSF52540">
    <property type="entry name" value="P-loop containing nucleoside triphosphate hydrolases"/>
    <property type="match status" value="1"/>
</dbReference>
<dbReference type="CDD" id="cd00009">
    <property type="entry name" value="AAA"/>
    <property type="match status" value="1"/>
</dbReference>
<feature type="domain" description="AAA+ ATPase" evidence="1">
    <location>
        <begin position="213"/>
        <end position="369"/>
    </location>
</feature>
<gene>
    <name evidence="2" type="ORF">GCM10009751_34220</name>
</gene>
<dbReference type="InterPro" id="IPR018647">
    <property type="entry name" value="SLFN_3-like_DNA/RNA_helicase"/>
</dbReference>
<dbReference type="InterPro" id="IPR027417">
    <property type="entry name" value="P-loop_NTPase"/>
</dbReference>
<reference evidence="2 3" key="1">
    <citation type="journal article" date="2019" name="Int. J. Syst. Evol. Microbiol.">
        <title>The Global Catalogue of Microorganisms (GCM) 10K type strain sequencing project: providing services to taxonomists for standard genome sequencing and annotation.</title>
        <authorList>
            <consortium name="The Broad Institute Genomics Platform"/>
            <consortium name="The Broad Institute Genome Sequencing Center for Infectious Disease"/>
            <person name="Wu L."/>
            <person name="Ma J."/>
        </authorList>
    </citation>
    <scope>NUCLEOTIDE SEQUENCE [LARGE SCALE GENOMIC DNA]</scope>
    <source>
        <strain evidence="2 3">JCM 14326</strain>
    </source>
</reference>
<dbReference type="Pfam" id="PF09848">
    <property type="entry name" value="SLFN-g3_helicase"/>
    <property type="match status" value="1"/>
</dbReference>
<dbReference type="RefSeq" id="WP_344105258.1">
    <property type="nucleotide sequence ID" value="NZ_BAAANL010000007.1"/>
</dbReference>
<proteinExistence type="predicted"/>